<dbReference type="AlphaFoldDB" id="A0A0P1A5H9"/>
<name>A0A0P1A5H9_PLAHL</name>
<accession>A0A0P1A5H9</accession>
<proteinExistence type="predicted"/>
<organism evidence="1 2">
    <name type="scientific">Plasmopara halstedii</name>
    <name type="common">Downy mildew of sunflower</name>
    <dbReference type="NCBI Taxonomy" id="4781"/>
    <lineage>
        <taxon>Eukaryota</taxon>
        <taxon>Sar</taxon>
        <taxon>Stramenopiles</taxon>
        <taxon>Oomycota</taxon>
        <taxon>Peronosporomycetes</taxon>
        <taxon>Peronosporales</taxon>
        <taxon>Peronosporaceae</taxon>
        <taxon>Plasmopara</taxon>
    </lineage>
</organism>
<evidence type="ECO:0000313" key="2">
    <source>
        <dbReference type="Proteomes" id="UP000054928"/>
    </source>
</evidence>
<keyword evidence="2" id="KW-1185">Reference proteome</keyword>
<dbReference type="EMBL" id="CCYD01000041">
    <property type="protein sequence ID" value="CEG35364.1"/>
    <property type="molecule type" value="Genomic_DNA"/>
</dbReference>
<sequence>MILSVDEFFLQKVEGFVREAPQFSKLHDRPLESQRAGRAAFWTAHVAETHQVQAVLEMASAPSALRKKLFS</sequence>
<reference evidence="2" key="1">
    <citation type="submission" date="2014-09" db="EMBL/GenBank/DDBJ databases">
        <authorList>
            <person name="Sharma Rahul"/>
            <person name="Thines Marco"/>
        </authorList>
    </citation>
    <scope>NUCLEOTIDE SEQUENCE [LARGE SCALE GENOMIC DNA]</scope>
</reference>
<protein>
    <submittedName>
        <fullName evidence="1">Uncharacterized protein</fullName>
    </submittedName>
</protein>
<dbReference type="Proteomes" id="UP000054928">
    <property type="component" value="Unassembled WGS sequence"/>
</dbReference>
<dbReference type="RefSeq" id="XP_036262970.1">
    <property type="nucleotide sequence ID" value="XM_036407346.1"/>
</dbReference>
<dbReference type="GeneID" id="59053065"/>
<evidence type="ECO:0000313" key="1">
    <source>
        <dbReference type="EMBL" id="CEG35364.1"/>
    </source>
</evidence>